<dbReference type="EC" id="2.3.3.10" evidence="5"/>
<evidence type="ECO:0000313" key="8">
    <source>
        <dbReference type="EMBL" id="CDF32383.1"/>
    </source>
</evidence>
<dbReference type="GO" id="GO:0010142">
    <property type="term" value="P:farnesyl diphosphate biosynthetic process, mevalonate pathway"/>
    <property type="evidence" value="ECO:0007669"/>
    <property type="project" value="InterPro"/>
</dbReference>
<dbReference type="GeneID" id="17319761"/>
<comment type="similarity">
    <text evidence="1 5">Belongs to the thiolase-like superfamily. HMG-CoA synthase family.</text>
</comment>
<evidence type="ECO:0000313" key="9">
    <source>
        <dbReference type="Proteomes" id="UP000012073"/>
    </source>
</evidence>
<keyword evidence="2 5" id="KW-0808">Transferase</keyword>
<dbReference type="InterPro" id="IPR010122">
    <property type="entry name" value="HMG_CoA_synthase_euk"/>
</dbReference>
<dbReference type="NCBIfam" id="TIGR01833">
    <property type="entry name" value="HMG-CoA-S_euk"/>
    <property type="match status" value="1"/>
</dbReference>
<evidence type="ECO:0000256" key="1">
    <source>
        <dbReference type="ARBA" id="ARBA00007061"/>
    </source>
</evidence>
<dbReference type="PANTHER" id="PTHR43323">
    <property type="entry name" value="3-HYDROXY-3-METHYLGLUTARYL COENZYME A SYNTHASE"/>
    <property type="match status" value="1"/>
</dbReference>
<reference evidence="9" key="1">
    <citation type="journal article" date="2013" name="Proc. Natl. Acad. Sci. U.S.A.">
        <title>Genome structure and metabolic features in the red seaweed Chondrus crispus shed light on evolution of the Archaeplastida.</title>
        <authorList>
            <person name="Collen J."/>
            <person name="Porcel B."/>
            <person name="Carre W."/>
            <person name="Ball S.G."/>
            <person name="Chaparro C."/>
            <person name="Tonon T."/>
            <person name="Barbeyron T."/>
            <person name="Michel G."/>
            <person name="Noel B."/>
            <person name="Valentin K."/>
            <person name="Elias M."/>
            <person name="Artiguenave F."/>
            <person name="Arun A."/>
            <person name="Aury J.M."/>
            <person name="Barbosa-Neto J.F."/>
            <person name="Bothwell J.H."/>
            <person name="Bouget F.Y."/>
            <person name="Brillet L."/>
            <person name="Cabello-Hurtado F."/>
            <person name="Capella-Gutierrez S."/>
            <person name="Charrier B."/>
            <person name="Cladiere L."/>
            <person name="Cock J.M."/>
            <person name="Coelho S.M."/>
            <person name="Colleoni C."/>
            <person name="Czjzek M."/>
            <person name="Da Silva C."/>
            <person name="Delage L."/>
            <person name="Denoeud F."/>
            <person name="Deschamps P."/>
            <person name="Dittami S.M."/>
            <person name="Gabaldon T."/>
            <person name="Gachon C.M."/>
            <person name="Groisillier A."/>
            <person name="Herve C."/>
            <person name="Jabbari K."/>
            <person name="Katinka M."/>
            <person name="Kloareg B."/>
            <person name="Kowalczyk N."/>
            <person name="Labadie K."/>
            <person name="Leblanc C."/>
            <person name="Lopez P.J."/>
            <person name="McLachlan D.H."/>
            <person name="Meslet-Cladiere L."/>
            <person name="Moustafa A."/>
            <person name="Nehr Z."/>
            <person name="Nyvall Collen P."/>
            <person name="Panaud O."/>
            <person name="Partensky F."/>
            <person name="Poulain J."/>
            <person name="Rensing S.A."/>
            <person name="Rousvoal S."/>
            <person name="Samson G."/>
            <person name="Symeonidi A."/>
            <person name="Weissenbach J."/>
            <person name="Zambounis A."/>
            <person name="Wincker P."/>
            <person name="Boyen C."/>
        </authorList>
    </citation>
    <scope>NUCLEOTIDE SEQUENCE [LARGE SCALE GENOMIC DNA]</scope>
    <source>
        <strain evidence="9">cv. Stackhouse</strain>
    </source>
</reference>
<dbReference type="OrthoDB" id="1269963at2759"/>
<dbReference type="Gene3D" id="3.40.47.10">
    <property type="match status" value="1"/>
</dbReference>
<evidence type="ECO:0000256" key="2">
    <source>
        <dbReference type="ARBA" id="ARBA00022679"/>
    </source>
</evidence>
<accession>R7Q398</accession>
<proteinExistence type="inferred from homology"/>
<dbReference type="UniPathway" id="UPA00058">
    <property type="reaction ID" value="UER00102"/>
</dbReference>
<feature type="binding site" evidence="4">
    <location>
        <position position="261"/>
    </location>
    <ligand>
        <name>CoA</name>
        <dbReference type="ChEBI" id="CHEBI:57287"/>
    </ligand>
</feature>
<dbReference type="GO" id="GO:0004421">
    <property type="term" value="F:hydroxymethylglutaryl-CoA synthase activity"/>
    <property type="evidence" value="ECO:0007669"/>
    <property type="project" value="UniProtKB-EC"/>
</dbReference>
<gene>
    <name evidence="8" type="ORF">CHC_T00008149001</name>
</gene>
<name>R7Q398_CHOCR</name>
<keyword evidence="5" id="KW-1207">Sterol metabolism</keyword>
<organism evidence="8 9">
    <name type="scientific">Chondrus crispus</name>
    <name type="common">Carrageen Irish moss</name>
    <name type="synonym">Polymorpha crispa</name>
    <dbReference type="NCBI Taxonomy" id="2769"/>
    <lineage>
        <taxon>Eukaryota</taxon>
        <taxon>Rhodophyta</taxon>
        <taxon>Florideophyceae</taxon>
        <taxon>Rhodymeniophycidae</taxon>
        <taxon>Gigartinales</taxon>
        <taxon>Gigartinaceae</taxon>
        <taxon>Chondrus</taxon>
    </lineage>
</organism>
<dbReference type="GO" id="GO:0006084">
    <property type="term" value="P:acetyl-CoA metabolic process"/>
    <property type="evidence" value="ECO:0007669"/>
    <property type="project" value="InterPro"/>
</dbReference>
<keyword evidence="5" id="KW-0444">Lipid biosynthesis</keyword>
<dbReference type="STRING" id="2769.R7Q398"/>
<dbReference type="InterPro" id="IPR013746">
    <property type="entry name" value="HMG_CoA_synt_C_dom"/>
</dbReference>
<evidence type="ECO:0000256" key="3">
    <source>
        <dbReference type="PIRSR" id="PIRSR610122-1"/>
    </source>
</evidence>
<dbReference type="Pfam" id="PF01154">
    <property type="entry name" value="HMG_CoA_synt_N"/>
    <property type="match status" value="1"/>
</dbReference>
<dbReference type="PANTHER" id="PTHR43323:SF2">
    <property type="entry name" value="HYDROXYMETHYLGLUTARYL-COA SYNTHASE"/>
    <property type="match status" value="1"/>
</dbReference>
<evidence type="ECO:0000259" key="7">
    <source>
        <dbReference type="Pfam" id="PF08540"/>
    </source>
</evidence>
<comment type="catalytic activity">
    <reaction evidence="5">
        <text>acetoacetyl-CoA + acetyl-CoA + H2O = (3S)-3-hydroxy-3-methylglutaryl-CoA + CoA + H(+)</text>
        <dbReference type="Rhea" id="RHEA:10188"/>
        <dbReference type="ChEBI" id="CHEBI:15377"/>
        <dbReference type="ChEBI" id="CHEBI:15378"/>
        <dbReference type="ChEBI" id="CHEBI:43074"/>
        <dbReference type="ChEBI" id="CHEBI:57286"/>
        <dbReference type="ChEBI" id="CHEBI:57287"/>
        <dbReference type="ChEBI" id="CHEBI:57288"/>
        <dbReference type="EC" id="2.3.3.10"/>
    </reaction>
</comment>
<comment type="pathway">
    <text evidence="5">Metabolic intermediate biosynthesis; (R)-mevalonate biosynthesis; (R)-mevalonate from acetyl-CoA: step 2/3.</text>
</comment>
<dbReference type="KEGG" id="ccp:CHC_T00008149001"/>
<dbReference type="CDD" id="cd00827">
    <property type="entry name" value="init_cond_enzymes"/>
    <property type="match status" value="1"/>
</dbReference>
<dbReference type="FunFam" id="3.40.47.10:FF:000008">
    <property type="entry name" value="3-hydroxy-3-methylglutaryl coenzyme A synthase"/>
    <property type="match status" value="1"/>
</dbReference>
<keyword evidence="5" id="KW-0753">Steroid metabolism</keyword>
<dbReference type="Pfam" id="PF08540">
    <property type="entry name" value="HMG_CoA_synt_C"/>
    <property type="match status" value="1"/>
</dbReference>
<sequence length="455" mass="50465">MAPSRPPVTDVGIQAMSLYIPRTAVSQAALEAFDHTPTGKYTLGLGQAHMSFVSDREDVVSLALTAVAAVVRDAQIPYEQIGRLEVGTETIVDKSKSIKTALMQLFEDSGNAEVEGLDNTNACYGGTAALFNSLAWMESSAWDGRYAVVVAADIAVYEPGPARPTGGAAAVAMLLGKGPKAALRFEIGLRSTAMGNTYDFFKPHPAVEYPVVKGQETVDTFVRAMDDCYDRYRARAKLKDGRPFDVATGTDYVIFHAPFNKMVVKSFARLLFADFLASAEGEKEIYKDVERWRGISRDRAHYDREVIAAFVKIARPMYERQCKPAAWIGVEIGNCYTASLYSQLAALLYEKGDEVVGKRVLMYSFGSGFAASMFSMRVVGEVEGVVGKMQLREVLRERVVTTPEEYAKCLERREENYCRVDYVPEGEVEELFPGTFYLKRVGKQGEREYDLVPFR</sequence>
<feature type="active site" description="Proton donor/acceptor" evidence="3">
    <location>
        <position position="89"/>
    </location>
</feature>
<dbReference type="InterPro" id="IPR013528">
    <property type="entry name" value="HMG_CoA_synth_N"/>
</dbReference>
<keyword evidence="9" id="KW-1185">Reference proteome</keyword>
<protein>
    <recommendedName>
        <fullName evidence="5">Hydroxymethylglutaryl-CoA synthase</fullName>
        <shortName evidence="5">HMG-CoA synthase</shortName>
        <ecNumber evidence="5">2.3.3.10</ecNumber>
    </recommendedName>
    <alternativeName>
        <fullName evidence="5">3-hydroxy-3-methylglutaryl coenzyme A synthase</fullName>
    </alternativeName>
</protein>
<feature type="binding site" evidence="4">
    <location>
        <position position="265"/>
    </location>
    <ligand>
        <name>CoA</name>
        <dbReference type="ChEBI" id="CHEBI:57287"/>
    </ligand>
</feature>
<dbReference type="OMA" id="DDAYNWI"/>
<keyword evidence="5" id="KW-0756">Sterol biosynthesis</keyword>
<evidence type="ECO:0000256" key="5">
    <source>
        <dbReference type="RuleBase" id="RU364071"/>
    </source>
</evidence>
<dbReference type="Proteomes" id="UP000012073">
    <property type="component" value="Unassembled WGS sequence"/>
</dbReference>
<keyword evidence="5" id="KW-0443">Lipid metabolism</keyword>
<dbReference type="GO" id="GO:0016126">
    <property type="term" value="P:sterol biosynthetic process"/>
    <property type="evidence" value="ECO:0007669"/>
    <property type="project" value="UniProtKB-KW"/>
</dbReference>
<dbReference type="EMBL" id="HG001489">
    <property type="protein sequence ID" value="CDF32383.1"/>
    <property type="molecule type" value="Genomic_DNA"/>
</dbReference>
<evidence type="ECO:0000256" key="4">
    <source>
        <dbReference type="PIRSR" id="PIRSR610122-2"/>
    </source>
</evidence>
<dbReference type="InterPro" id="IPR016039">
    <property type="entry name" value="Thiolase-like"/>
</dbReference>
<feature type="domain" description="Hydroxymethylglutaryl-coenzyme A synthase N-terminal" evidence="6">
    <location>
        <begin position="9"/>
        <end position="177"/>
    </location>
</feature>
<keyword evidence="5" id="KW-0752">Steroid biosynthesis</keyword>
<evidence type="ECO:0000259" key="6">
    <source>
        <dbReference type="Pfam" id="PF01154"/>
    </source>
</evidence>
<comment type="function">
    <text evidence="5">Catalyzes the condensation of acetyl-CoA with acetoacetyl-CoA to form HMG-CoA.</text>
</comment>
<feature type="domain" description="Hydroxymethylglutaryl-coenzyme A synthase C-terminal" evidence="7">
    <location>
        <begin position="185"/>
        <end position="450"/>
    </location>
</feature>
<feature type="active site" description="Acyl-thioester intermediate" evidence="3">
    <location>
        <position position="123"/>
    </location>
</feature>
<dbReference type="RefSeq" id="XP_005712048.1">
    <property type="nucleotide sequence ID" value="XM_005711991.1"/>
</dbReference>
<feature type="active site" description="Proton donor/acceptor" evidence="3">
    <location>
        <position position="256"/>
    </location>
</feature>
<dbReference type="AlphaFoldDB" id="R7Q398"/>
<dbReference type="SUPFAM" id="SSF53901">
    <property type="entry name" value="Thiolase-like"/>
    <property type="match status" value="2"/>
</dbReference>
<dbReference type="Gramene" id="CDF32383">
    <property type="protein sequence ID" value="CDF32383"/>
    <property type="gene ID" value="CHC_T00008149001"/>
</dbReference>
<dbReference type="PhylomeDB" id="R7Q398"/>